<comment type="caution">
    <text evidence="6">The sequence shown here is derived from an EMBL/GenBank/DDBJ whole genome shotgun (WGS) entry which is preliminary data.</text>
</comment>
<evidence type="ECO:0000313" key="6">
    <source>
        <dbReference type="EMBL" id="POH61464.1"/>
    </source>
</evidence>
<evidence type="ECO:0000256" key="1">
    <source>
        <dbReference type="ARBA" id="ARBA00007074"/>
    </source>
</evidence>
<keyword evidence="4" id="KW-0788">Thiol protease</keyword>
<evidence type="ECO:0000256" key="4">
    <source>
        <dbReference type="ARBA" id="ARBA00022807"/>
    </source>
</evidence>
<sequence length="239" mass="23327">MTMVEALGRMGEIQARLVQLNDLVAGGTGAASSTATAGSTAGTSVSATSFADALAAATGTPAAASGTAGSGATGAGVVAAAEKYLGVPYVFGGEDSTGMDCSGLVQRVYADLGIEVPRLVSGQMTIGTEVASLAEAKPGDLIVTGGGDHILIYAGNNQVIHAPYEGRTVSKVDAYMDDSEITTIRRVIPDRAAATAGAASSSTDLLTAAYASMFNGAASTGSASGASSASGLSLSGLFS</sequence>
<dbReference type="AlphaFoldDB" id="A0A2S3Z7E7"/>
<proteinExistence type="inferred from homology"/>
<evidence type="ECO:0000256" key="3">
    <source>
        <dbReference type="ARBA" id="ARBA00022801"/>
    </source>
</evidence>
<dbReference type="InterPro" id="IPR038765">
    <property type="entry name" value="Papain-like_cys_pep_sf"/>
</dbReference>
<dbReference type="Pfam" id="PF00877">
    <property type="entry name" value="NLPC_P60"/>
    <property type="match status" value="1"/>
</dbReference>
<dbReference type="PANTHER" id="PTHR47359">
    <property type="entry name" value="PEPTIDOGLYCAN DL-ENDOPEPTIDASE CWLO"/>
    <property type="match status" value="1"/>
</dbReference>
<keyword evidence="3" id="KW-0378">Hydrolase</keyword>
<dbReference type="Proteomes" id="UP000237104">
    <property type="component" value="Unassembled WGS sequence"/>
</dbReference>
<dbReference type="GO" id="GO:0008234">
    <property type="term" value="F:cysteine-type peptidase activity"/>
    <property type="evidence" value="ECO:0007669"/>
    <property type="project" value="UniProtKB-KW"/>
</dbReference>
<dbReference type="EMBL" id="PPXF01000058">
    <property type="protein sequence ID" value="POH61464.1"/>
    <property type="molecule type" value="Genomic_DNA"/>
</dbReference>
<feature type="domain" description="NlpC/P60" evidence="5">
    <location>
        <begin position="71"/>
        <end position="188"/>
    </location>
</feature>
<reference evidence="6 7" key="1">
    <citation type="submission" date="2018-01" db="EMBL/GenBank/DDBJ databases">
        <title>Cryobacterium sp. nov., from glaciers in China.</title>
        <authorList>
            <person name="Liu Q."/>
            <person name="Xin Y.-H."/>
        </authorList>
    </citation>
    <scope>NUCLEOTIDE SEQUENCE [LARGE SCALE GENOMIC DNA]</scope>
    <source>
        <strain evidence="6 7">TMB1-8</strain>
    </source>
</reference>
<evidence type="ECO:0000259" key="5">
    <source>
        <dbReference type="PROSITE" id="PS51935"/>
    </source>
</evidence>
<evidence type="ECO:0000313" key="7">
    <source>
        <dbReference type="Proteomes" id="UP000237104"/>
    </source>
</evidence>
<protein>
    <submittedName>
        <fullName evidence="6">NlpC/P60 family protein</fullName>
    </submittedName>
</protein>
<name>A0A2S3Z7E7_9MICO</name>
<dbReference type="RefSeq" id="WP_103431665.1">
    <property type="nucleotide sequence ID" value="NZ_PPXF01000058.1"/>
</dbReference>
<gene>
    <name evidence="6" type="ORF">C3B59_12540</name>
</gene>
<dbReference type="OrthoDB" id="9815778at2"/>
<dbReference type="PROSITE" id="PS51935">
    <property type="entry name" value="NLPC_P60"/>
    <property type="match status" value="1"/>
</dbReference>
<comment type="similarity">
    <text evidence="1">Belongs to the peptidase C40 family.</text>
</comment>
<evidence type="ECO:0000256" key="2">
    <source>
        <dbReference type="ARBA" id="ARBA00022670"/>
    </source>
</evidence>
<dbReference type="PANTHER" id="PTHR47359:SF3">
    <property type="entry name" value="NLP_P60 DOMAIN-CONTAINING PROTEIN-RELATED"/>
    <property type="match status" value="1"/>
</dbReference>
<dbReference type="GO" id="GO:0006508">
    <property type="term" value="P:proteolysis"/>
    <property type="evidence" value="ECO:0007669"/>
    <property type="project" value="UniProtKB-KW"/>
</dbReference>
<dbReference type="InterPro" id="IPR000064">
    <property type="entry name" value="NLP_P60_dom"/>
</dbReference>
<dbReference type="InterPro" id="IPR051794">
    <property type="entry name" value="PG_Endopeptidase_C40"/>
</dbReference>
<organism evidence="6 7">
    <name type="scientific">Cryobacterium zongtaii</name>
    <dbReference type="NCBI Taxonomy" id="1259217"/>
    <lineage>
        <taxon>Bacteria</taxon>
        <taxon>Bacillati</taxon>
        <taxon>Actinomycetota</taxon>
        <taxon>Actinomycetes</taxon>
        <taxon>Micrococcales</taxon>
        <taxon>Microbacteriaceae</taxon>
        <taxon>Cryobacterium</taxon>
    </lineage>
</organism>
<dbReference type="Gene3D" id="3.90.1720.10">
    <property type="entry name" value="endopeptidase domain like (from Nostoc punctiforme)"/>
    <property type="match status" value="1"/>
</dbReference>
<accession>A0A2S3Z7E7</accession>
<dbReference type="SUPFAM" id="SSF54001">
    <property type="entry name" value="Cysteine proteinases"/>
    <property type="match status" value="1"/>
</dbReference>
<keyword evidence="2" id="KW-0645">Protease</keyword>